<dbReference type="PANTHER" id="PTHR13366">
    <property type="entry name" value="MALARIA ANTIGEN-RELATED"/>
    <property type="match status" value="1"/>
</dbReference>
<evidence type="ECO:0008006" key="4">
    <source>
        <dbReference type="Google" id="ProtNLM"/>
    </source>
</evidence>
<feature type="region of interest" description="Disordered" evidence="1">
    <location>
        <begin position="370"/>
        <end position="424"/>
    </location>
</feature>
<feature type="region of interest" description="Disordered" evidence="1">
    <location>
        <begin position="142"/>
        <end position="193"/>
    </location>
</feature>
<keyword evidence="3" id="KW-1185">Reference proteome</keyword>
<dbReference type="InterPro" id="IPR016024">
    <property type="entry name" value="ARM-type_fold"/>
</dbReference>
<dbReference type="Proteomes" id="UP000274922">
    <property type="component" value="Unassembled WGS sequence"/>
</dbReference>
<proteinExistence type="predicted"/>
<dbReference type="PANTHER" id="PTHR13366:SF0">
    <property type="entry name" value="HEAT REPEAT-CONTAINING PROTEIN 6"/>
    <property type="match status" value="1"/>
</dbReference>
<dbReference type="OrthoDB" id="422637at2759"/>
<feature type="compositionally biased region" description="Low complexity" evidence="1">
    <location>
        <begin position="382"/>
        <end position="409"/>
    </location>
</feature>
<feature type="compositionally biased region" description="Low complexity" evidence="1">
    <location>
        <begin position="574"/>
        <end position="583"/>
    </location>
</feature>
<name>A0A4P9XBE0_9FUNG</name>
<dbReference type="InterPro" id="IPR052107">
    <property type="entry name" value="HEAT6"/>
</dbReference>
<evidence type="ECO:0000313" key="3">
    <source>
        <dbReference type="Proteomes" id="UP000274922"/>
    </source>
</evidence>
<gene>
    <name evidence="2" type="ORF">CXG81DRAFT_24955</name>
</gene>
<feature type="region of interest" description="Disordered" evidence="1">
    <location>
        <begin position="76"/>
        <end position="99"/>
    </location>
</feature>
<evidence type="ECO:0000313" key="2">
    <source>
        <dbReference type="EMBL" id="RKP02411.1"/>
    </source>
</evidence>
<feature type="region of interest" description="Disordered" evidence="1">
    <location>
        <begin position="1066"/>
        <end position="1090"/>
    </location>
</feature>
<feature type="region of interest" description="Disordered" evidence="1">
    <location>
        <begin position="574"/>
        <end position="611"/>
    </location>
</feature>
<dbReference type="EMBL" id="ML014144">
    <property type="protein sequence ID" value="RKP02411.1"/>
    <property type="molecule type" value="Genomic_DNA"/>
</dbReference>
<accession>A0A4P9XBE0</accession>
<feature type="region of interest" description="Disordered" evidence="1">
    <location>
        <begin position="954"/>
        <end position="985"/>
    </location>
</feature>
<reference evidence="3" key="1">
    <citation type="journal article" date="2018" name="Nat. Microbiol.">
        <title>Leveraging single-cell genomics to expand the fungal tree of life.</title>
        <authorList>
            <person name="Ahrendt S.R."/>
            <person name="Quandt C.A."/>
            <person name="Ciobanu D."/>
            <person name="Clum A."/>
            <person name="Salamov A."/>
            <person name="Andreopoulos B."/>
            <person name="Cheng J.F."/>
            <person name="Woyke T."/>
            <person name="Pelin A."/>
            <person name="Henrissat B."/>
            <person name="Reynolds N.K."/>
            <person name="Benny G.L."/>
            <person name="Smith M.E."/>
            <person name="James T.Y."/>
            <person name="Grigoriev I.V."/>
        </authorList>
    </citation>
    <scope>NUCLEOTIDE SEQUENCE [LARGE SCALE GENOMIC DNA]</scope>
    <source>
        <strain evidence="3">ATCC 52028</strain>
    </source>
</reference>
<evidence type="ECO:0000256" key="1">
    <source>
        <dbReference type="SAM" id="MobiDB-lite"/>
    </source>
</evidence>
<feature type="compositionally biased region" description="Low complexity" evidence="1">
    <location>
        <begin position="972"/>
        <end position="985"/>
    </location>
</feature>
<feature type="compositionally biased region" description="Low complexity" evidence="1">
    <location>
        <begin position="183"/>
        <end position="193"/>
    </location>
</feature>
<feature type="compositionally biased region" description="Low complexity" evidence="1">
    <location>
        <begin position="153"/>
        <end position="170"/>
    </location>
</feature>
<dbReference type="SUPFAM" id="SSF48371">
    <property type="entry name" value="ARM repeat"/>
    <property type="match status" value="1"/>
</dbReference>
<sequence>MMLSPAAQAALCRMLSASSGSASGSASASAAVPVDGPVDAPVDVAEALEQLSTAVRYPSAAIDARDALAVLESASICGGADPSKGTPPADRRETETHRRRGARALHQWIYTLFRQHQVDLWPARDAALITTAAVHSLLGMLEAPPSPSPSPSPLSSSSATTPLPTRRAAAMDLPPRGSEASRPHTAATATAAAAAVPATPLAAPERPSSPPVPAARVLKSLATVVYERGALLSPAARQRLLATLRPIAQGVLPTAATERQLDAAAAAAADGGHRLNDRDEGQRAAIAALGNACVHVASPTFTADVVRLLVGVLTADDRLPPDVPRRARLLVAVCQSLLLCLNECRSAVTPHLTTLLQHVRGPALGALRAGSAPGGGTSGCESPAPSTAGSMASMGAAASAAAAHGTGSARWSESDGSEWTDRGRRGSALLSHGAASGARGSHGRLQSVALTLATQLVRAHGKAVYAAWSSWVVAPSAPPRRGLSLMTLLHQQLQRVRPGQPLHVPSPLELTVHPCLQAWLDAAAVFLAVAVPKAPADARRAAFTPLSQRVGDDLLSLHDVLLRLVSQWVPSTSAAATTSAPRAHPADGHDAGVDGADGDDGDDGASVATRHRGPAVAVTTATLWEAVTAMRLKSLTAFMTATPYARIIAADASRVSRVLLAVSAHAAAVPAPAHVATAAPAPVADAALAALAVLVDALHLPDTAAPALTVAQQRLRTEVYPAVFRDVLDHAVGLLARPTEAAASVSAAPPAPAGTPARQKACWQLLTALARRAPELVTAPAPWRVLTARLKSLFIEDAADAVSMTEEALLGVRAAALGFLEQTLRSRRDGMSPAVAPEAEQDGEGPTVVAAAAPAAPVSADELAWWQTCFAELVHPILHRSMMPEAAPEAVPRQDGMDGAGSPYLSPEAFAMAADCLATWPGPVLEQLPSRVRQHNVVLALTLLSMLQTASVTAQGHGDGGGADGDDPTPRPASMANAPSSSPKTAAPSAMVVAGAIAACRVCGTYAQLPGFQADGAFLIDVVAHVLPLVCHGGGGGLPLRMRAGWTLGNVCHALVIQQSHAAPAATAPETATEASEATAAATAAAPGPDADPATYAVDAAAWLAPSAPREDGPIVLMPPVPAAAESFPLSGDGLTAALATQVWDAGLHASRDHDKCRANGARIVGSLLRVAPAAFVAAAAARLDMTVQVLCRNVGTGSVKTRWNACYALQAILNVPAVGHLMAAPECPWRGLVWETLLHAIEASTNYKVRIAALSALLAPVSSGAYGTPQQRAQIAGRLEHLLRPSALPVSSAASASSSSAPPPASTATTAYVDVRYIKQFHDLLSRAMRYMTSLLSE</sequence>
<organism evidence="2 3">
    <name type="scientific">Caulochytrium protostelioides</name>
    <dbReference type="NCBI Taxonomy" id="1555241"/>
    <lineage>
        <taxon>Eukaryota</taxon>
        <taxon>Fungi</taxon>
        <taxon>Fungi incertae sedis</taxon>
        <taxon>Chytridiomycota</taxon>
        <taxon>Chytridiomycota incertae sedis</taxon>
        <taxon>Chytridiomycetes</taxon>
        <taxon>Caulochytriales</taxon>
        <taxon>Caulochytriaceae</taxon>
        <taxon>Caulochytrium</taxon>
    </lineage>
</organism>
<protein>
    <recommendedName>
        <fullName evidence="4">DUF4042 domain-containing protein</fullName>
    </recommendedName>
</protein>